<dbReference type="Proteomes" id="UP000316598">
    <property type="component" value="Unassembled WGS sequence"/>
</dbReference>
<dbReference type="PROSITE" id="PS51733">
    <property type="entry name" value="BPL_LPL_CATALYTIC"/>
    <property type="match status" value="1"/>
</dbReference>
<dbReference type="Pfam" id="PF21948">
    <property type="entry name" value="LplA-B_cat"/>
    <property type="match status" value="1"/>
</dbReference>
<accession>A0A5C5WXM4</accession>
<dbReference type="InterPro" id="IPR050664">
    <property type="entry name" value="Octanoyltrans_LipM/LipL"/>
</dbReference>
<dbReference type="EC" id="6.3.1.20" evidence="3"/>
<evidence type="ECO:0000313" key="3">
    <source>
        <dbReference type="EMBL" id="TWT54622.1"/>
    </source>
</evidence>
<name>A0A5C5WXM4_9BACT</name>
<feature type="domain" description="BPL/LPL catalytic" evidence="2">
    <location>
        <begin position="68"/>
        <end position="251"/>
    </location>
</feature>
<dbReference type="PANTHER" id="PTHR43679">
    <property type="entry name" value="OCTANOYLTRANSFERASE LIPM-RELATED"/>
    <property type="match status" value="1"/>
</dbReference>
<keyword evidence="4" id="KW-1185">Reference proteome</keyword>
<dbReference type="InterPro" id="IPR045864">
    <property type="entry name" value="aa-tRNA-synth_II/BPL/LPL"/>
</dbReference>
<keyword evidence="3" id="KW-0436">Ligase</keyword>
<evidence type="ECO:0000259" key="2">
    <source>
        <dbReference type="PROSITE" id="PS51733"/>
    </source>
</evidence>
<evidence type="ECO:0000313" key="4">
    <source>
        <dbReference type="Proteomes" id="UP000316598"/>
    </source>
</evidence>
<proteinExistence type="predicted"/>
<dbReference type="AlphaFoldDB" id="A0A5C5WXM4"/>
<feature type="region of interest" description="Disordered" evidence="1">
    <location>
        <begin position="36"/>
        <end position="69"/>
    </location>
</feature>
<comment type="caution">
    <text evidence="3">The sequence shown here is derived from an EMBL/GenBank/DDBJ whole genome shotgun (WGS) entry which is preliminary data.</text>
</comment>
<dbReference type="Gene3D" id="3.30.930.10">
    <property type="entry name" value="Bira Bifunctional Protein, Domain 2"/>
    <property type="match status" value="1"/>
</dbReference>
<dbReference type="UniPathway" id="UPA00537">
    <property type="reaction ID" value="UER00595"/>
</dbReference>
<gene>
    <name evidence="3" type="primary">lplA</name>
    <name evidence="3" type="ORF">Pla22_22720</name>
</gene>
<protein>
    <submittedName>
        <fullName evidence="3">Putative lipoate-protein ligase A</fullName>
        <ecNumber evidence="3">6.3.1.20</ecNumber>
    </submittedName>
</protein>
<dbReference type="SUPFAM" id="SSF55681">
    <property type="entry name" value="Class II aaRS and biotin synthetases"/>
    <property type="match status" value="1"/>
</dbReference>
<organism evidence="3 4">
    <name type="scientific">Rubripirellula amarantea</name>
    <dbReference type="NCBI Taxonomy" id="2527999"/>
    <lineage>
        <taxon>Bacteria</taxon>
        <taxon>Pseudomonadati</taxon>
        <taxon>Planctomycetota</taxon>
        <taxon>Planctomycetia</taxon>
        <taxon>Pirellulales</taxon>
        <taxon>Pirellulaceae</taxon>
        <taxon>Rubripirellula</taxon>
    </lineage>
</organism>
<dbReference type="EMBL" id="SJPI01000001">
    <property type="protein sequence ID" value="TWT54622.1"/>
    <property type="molecule type" value="Genomic_DNA"/>
</dbReference>
<sequence length="279" mass="31728">MLRVTSAQAAHFSNLSATEQLALDEAMLLEADGQHALRSESQTRQEHETSHGHQDTKLGPINREDANPKDSERIRIWSFDRHVVVLGRSSRVGDEVNRPFCEQHGITIERRASGGASVVGGPGCLMYSVVVAHHDKPHLKQIDAAHDYVMSRVLSAVQVQLPEVRRQGICDLTWGDCKFSGNSLRITKHHLLYHGTILYGFDLPLLARCLEFAPRQPDYRNQRSHERFVTNVPLVAERLADDLCQSFGVTGQYDAANYHRRVLDLRQSRYDDDSWRFRH</sequence>
<dbReference type="GO" id="GO:0016979">
    <property type="term" value="F:lipoate-protein ligase activity"/>
    <property type="evidence" value="ECO:0007669"/>
    <property type="project" value="UniProtKB-EC"/>
</dbReference>
<evidence type="ECO:0000256" key="1">
    <source>
        <dbReference type="SAM" id="MobiDB-lite"/>
    </source>
</evidence>
<dbReference type="InterPro" id="IPR004143">
    <property type="entry name" value="BPL_LPL_catalytic"/>
</dbReference>
<reference evidence="3 4" key="1">
    <citation type="submission" date="2019-02" db="EMBL/GenBank/DDBJ databases">
        <title>Deep-cultivation of Planctomycetes and their phenomic and genomic characterization uncovers novel biology.</title>
        <authorList>
            <person name="Wiegand S."/>
            <person name="Jogler M."/>
            <person name="Boedeker C."/>
            <person name="Pinto D."/>
            <person name="Vollmers J."/>
            <person name="Rivas-Marin E."/>
            <person name="Kohn T."/>
            <person name="Peeters S.H."/>
            <person name="Heuer A."/>
            <person name="Rast P."/>
            <person name="Oberbeckmann S."/>
            <person name="Bunk B."/>
            <person name="Jeske O."/>
            <person name="Meyerdierks A."/>
            <person name="Storesund J.E."/>
            <person name="Kallscheuer N."/>
            <person name="Luecker S."/>
            <person name="Lage O.M."/>
            <person name="Pohl T."/>
            <person name="Merkel B.J."/>
            <person name="Hornburger P."/>
            <person name="Mueller R.-W."/>
            <person name="Bruemmer F."/>
            <person name="Labrenz M."/>
            <person name="Spormann A.M."/>
            <person name="Op Den Camp H."/>
            <person name="Overmann J."/>
            <person name="Amann R."/>
            <person name="Jetten M.S.M."/>
            <person name="Mascher T."/>
            <person name="Medema M.H."/>
            <person name="Devos D.P."/>
            <person name="Kaster A.-K."/>
            <person name="Ovreas L."/>
            <person name="Rohde M."/>
            <person name="Galperin M.Y."/>
            <person name="Jogler C."/>
        </authorList>
    </citation>
    <scope>NUCLEOTIDE SEQUENCE [LARGE SCALE GENOMIC DNA]</scope>
    <source>
        <strain evidence="3 4">Pla22</strain>
    </source>
</reference>
<dbReference type="CDD" id="cd16443">
    <property type="entry name" value="LplA"/>
    <property type="match status" value="1"/>
</dbReference>
<dbReference type="PANTHER" id="PTHR43679:SF2">
    <property type="entry name" value="OCTANOYL-[GCVH]:PROTEIN N-OCTANOYLTRANSFERASE"/>
    <property type="match status" value="1"/>
</dbReference>